<sequence length="61" mass="6574">MAPTVPALLGQIAQLEDEASYLRTMVCELLRKNEKLREQALGAFGEMPLVGGMGVKAGIWA</sequence>
<proteinExistence type="predicted"/>
<comment type="caution">
    <text evidence="1">The sequence shown here is derived from an EMBL/GenBank/DDBJ whole genome shotgun (WGS) entry which is preliminary data.</text>
</comment>
<evidence type="ECO:0000313" key="1">
    <source>
        <dbReference type="EMBL" id="RXH56313.1"/>
    </source>
</evidence>
<protein>
    <submittedName>
        <fullName evidence="1">Uncharacterized protein</fullName>
    </submittedName>
</protein>
<organism evidence="1 2">
    <name type="scientific">Granulicella sibirica</name>
    <dbReference type="NCBI Taxonomy" id="2479048"/>
    <lineage>
        <taxon>Bacteria</taxon>
        <taxon>Pseudomonadati</taxon>
        <taxon>Acidobacteriota</taxon>
        <taxon>Terriglobia</taxon>
        <taxon>Terriglobales</taxon>
        <taxon>Acidobacteriaceae</taxon>
        <taxon>Granulicella</taxon>
    </lineage>
</organism>
<name>A0A4Q0SYJ1_9BACT</name>
<dbReference type="EMBL" id="RDSM01000002">
    <property type="protein sequence ID" value="RXH56313.1"/>
    <property type="molecule type" value="Genomic_DNA"/>
</dbReference>
<accession>A0A4Q0SYJ1</accession>
<keyword evidence="2" id="KW-1185">Reference proteome</keyword>
<gene>
    <name evidence="1" type="ORF">GRAN_3170</name>
</gene>
<evidence type="ECO:0000313" key="2">
    <source>
        <dbReference type="Proteomes" id="UP000289437"/>
    </source>
</evidence>
<reference evidence="2" key="2">
    <citation type="submission" date="2019-02" db="EMBL/GenBank/DDBJ databases">
        <title>Granulicella sibirica sp. nov., a psychrotolerant acidobacterium isolated from an organic soil layer in forested tundra, West Siberia.</title>
        <authorList>
            <person name="Oshkin I.Y."/>
            <person name="Kulichevskaya I.S."/>
            <person name="Rijpstra W.I.C."/>
            <person name="Sinninghe Damste J.S."/>
            <person name="Rakitin A.L."/>
            <person name="Ravin N.V."/>
            <person name="Dedysh S.N."/>
        </authorList>
    </citation>
    <scope>NUCLEOTIDE SEQUENCE [LARGE SCALE GENOMIC DNA]</scope>
    <source>
        <strain evidence="2">AF10</strain>
    </source>
</reference>
<dbReference type="Proteomes" id="UP000289437">
    <property type="component" value="Unassembled WGS sequence"/>
</dbReference>
<dbReference type="AlphaFoldDB" id="A0A4Q0SYJ1"/>
<reference evidence="1 2" key="1">
    <citation type="submission" date="2018-11" db="EMBL/GenBank/DDBJ databases">
        <authorList>
            <person name="Mardanov A.V."/>
            <person name="Ravin N.V."/>
            <person name="Dedysh S.N."/>
        </authorList>
    </citation>
    <scope>NUCLEOTIDE SEQUENCE [LARGE SCALE GENOMIC DNA]</scope>
    <source>
        <strain evidence="1 2">AF10</strain>
    </source>
</reference>